<dbReference type="InterPro" id="IPR011990">
    <property type="entry name" value="TPR-like_helical_dom_sf"/>
</dbReference>
<keyword evidence="8" id="KW-1185">Reference proteome</keyword>
<dbReference type="STRING" id="1004.SAMN05661012_05662"/>
<evidence type="ECO:0000259" key="4">
    <source>
        <dbReference type="Pfam" id="PF19904"/>
    </source>
</evidence>
<keyword evidence="3" id="KW-1133">Transmembrane helix</keyword>
<dbReference type="AlphaFoldDB" id="A0A1K1SLH8"/>
<evidence type="ECO:0000313" key="7">
    <source>
        <dbReference type="Proteomes" id="UP000183788"/>
    </source>
</evidence>
<keyword evidence="3" id="KW-0472">Membrane</keyword>
<dbReference type="Gene3D" id="1.25.40.10">
    <property type="entry name" value="Tetratricopeptide repeat domain"/>
    <property type="match status" value="1"/>
</dbReference>
<feature type="coiled-coil region" evidence="1">
    <location>
        <begin position="364"/>
        <end position="398"/>
    </location>
</feature>
<proteinExistence type="predicted"/>
<evidence type="ECO:0000313" key="8">
    <source>
        <dbReference type="Proteomes" id="UP001326715"/>
    </source>
</evidence>
<dbReference type="RefSeq" id="WP_083571833.1">
    <property type="nucleotide sequence ID" value="NZ_CP139972.1"/>
</dbReference>
<name>A0A1K1SLH8_9BACT</name>
<dbReference type="InterPro" id="IPR045957">
    <property type="entry name" value="DUF6377"/>
</dbReference>
<dbReference type="Proteomes" id="UP000183788">
    <property type="component" value="Unassembled WGS sequence"/>
</dbReference>
<dbReference type="OrthoDB" id="1044679at2"/>
<dbReference type="Proteomes" id="UP001326715">
    <property type="component" value="Chromosome"/>
</dbReference>
<feature type="compositionally biased region" description="Basic and acidic residues" evidence="2">
    <location>
        <begin position="537"/>
        <end position="548"/>
    </location>
</feature>
<feature type="region of interest" description="Disordered" evidence="2">
    <location>
        <begin position="537"/>
        <end position="556"/>
    </location>
</feature>
<gene>
    <name evidence="5" type="ORF">SAMN05661012_05662</name>
    <name evidence="6" type="ORF">SR876_03380</name>
</gene>
<evidence type="ECO:0000256" key="1">
    <source>
        <dbReference type="SAM" id="Coils"/>
    </source>
</evidence>
<reference evidence="6 8" key="2">
    <citation type="submission" date="2023-11" db="EMBL/GenBank/DDBJ databases">
        <title>MicrobeMod: A computational toolkit for identifying prokaryotic methylation and restriction-modification with nanopore sequencing.</title>
        <authorList>
            <person name="Crits-Christoph A."/>
            <person name="Kang S.C."/>
            <person name="Lee H."/>
            <person name="Ostrov N."/>
        </authorList>
    </citation>
    <scope>NUCLEOTIDE SEQUENCE [LARGE SCALE GENOMIC DNA]</scope>
    <source>
        <strain evidence="6 8">ATCC 23090</strain>
    </source>
</reference>
<reference evidence="5 7" key="1">
    <citation type="submission" date="2016-11" db="EMBL/GenBank/DDBJ databases">
        <authorList>
            <person name="Jaros S."/>
            <person name="Januszkiewicz K."/>
            <person name="Wedrychowicz H."/>
        </authorList>
    </citation>
    <scope>NUCLEOTIDE SEQUENCE [LARGE SCALE GENOMIC DNA]</scope>
    <source>
        <strain evidence="5 7">DSM 784</strain>
    </source>
</reference>
<evidence type="ECO:0000256" key="2">
    <source>
        <dbReference type="SAM" id="MobiDB-lite"/>
    </source>
</evidence>
<protein>
    <submittedName>
        <fullName evidence="6">DUF6377 domain-containing protein</fullName>
    </submittedName>
</protein>
<dbReference type="EMBL" id="CP140154">
    <property type="protein sequence ID" value="WQG90525.1"/>
    <property type="molecule type" value="Genomic_DNA"/>
</dbReference>
<accession>A0A1K1SLH8</accession>
<dbReference type="SUPFAM" id="SSF81901">
    <property type="entry name" value="HCP-like"/>
    <property type="match status" value="1"/>
</dbReference>
<dbReference type="Pfam" id="PF19904">
    <property type="entry name" value="DUF6377"/>
    <property type="match status" value="1"/>
</dbReference>
<feature type="domain" description="DUF6377" evidence="4">
    <location>
        <begin position="250"/>
        <end position="504"/>
    </location>
</feature>
<organism evidence="5 7">
    <name type="scientific">Chitinophaga sancti</name>
    <dbReference type="NCBI Taxonomy" id="1004"/>
    <lineage>
        <taxon>Bacteria</taxon>
        <taxon>Pseudomonadati</taxon>
        <taxon>Bacteroidota</taxon>
        <taxon>Chitinophagia</taxon>
        <taxon>Chitinophagales</taxon>
        <taxon>Chitinophagaceae</taxon>
        <taxon>Chitinophaga</taxon>
    </lineage>
</organism>
<sequence>MKSYLFIIVFFAIQIGNYAAASDSLLNRLDEAIANKQYYASLKEKRIASYKKLLLGKVSMEEEYLLNEKLYEEYRKFRIDSSLYYVNRNLEISTQLNNPDWQYKSKIQQAYLFSSTGRYLEAESILKSIKSPLLSRELKELYYEFYYRLLEHYTTNNPNETYSRQIEVYRDSLLAVLAPNSDKYRINLAQGYIYKKDLAAAESLLKNVLSRSTSRDDVYAMANYLLGDINMQREKRDLGVDFYTLAAIADVENAINDHGAIQSLSIHFYYNGNIDRAYRYAKSALEDAIFCNVKFRTLMMSEFYSIINAAYQEKSELSRKQLEKYLILISILTLFLGAAIIYVYRQMKKITRVKEALSRTGAKLELLNMEILHANEQLKNSNEELQDSNRVKEEYIAQFFDLCSSYIDKLENYRKMLNTKAVGRQFEEIARILKSTDFTNSELHDLYRNFDLIFIHLYPGFVEELNSLLIPEERYTFREGEILNTELRIFALERLGITDSVRIAAFLRCSISTIYNYRTKARNRSAVSREEFESKVAKIGRRPTDKNPTKQHPAIA</sequence>
<evidence type="ECO:0000313" key="5">
    <source>
        <dbReference type="EMBL" id="SFW85142.1"/>
    </source>
</evidence>
<evidence type="ECO:0000256" key="3">
    <source>
        <dbReference type="SAM" id="Phobius"/>
    </source>
</evidence>
<feature type="transmembrane region" description="Helical" evidence="3">
    <location>
        <begin position="325"/>
        <end position="344"/>
    </location>
</feature>
<keyword evidence="1" id="KW-0175">Coiled coil</keyword>
<keyword evidence="3" id="KW-0812">Transmembrane</keyword>
<dbReference type="EMBL" id="FPIZ01000026">
    <property type="protein sequence ID" value="SFW85142.1"/>
    <property type="molecule type" value="Genomic_DNA"/>
</dbReference>
<evidence type="ECO:0000313" key="6">
    <source>
        <dbReference type="EMBL" id="WQG90525.1"/>
    </source>
</evidence>